<dbReference type="InterPro" id="IPR055462">
    <property type="entry name" value="DUF7034"/>
</dbReference>
<dbReference type="AlphaFoldDB" id="A0A8J4PNM4"/>
<accession>A0A8J4PNM4</accession>
<feature type="non-terminal residue" evidence="4">
    <location>
        <position position="1079"/>
    </location>
</feature>
<dbReference type="Pfam" id="PF24893">
    <property type="entry name" value="DUF7743"/>
    <property type="match status" value="1"/>
</dbReference>
<evidence type="ECO:0008006" key="6">
    <source>
        <dbReference type="Google" id="ProtNLM"/>
    </source>
</evidence>
<evidence type="ECO:0000259" key="3">
    <source>
        <dbReference type="Pfam" id="PF24893"/>
    </source>
</evidence>
<evidence type="ECO:0000259" key="1">
    <source>
        <dbReference type="Pfam" id="PF22933"/>
    </source>
</evidence>
<dbReference type="Pfam" id="PF23033">
    <property type="entry name" value="DUF7034"/>
    <property type="match status" value="1"/>
</dbReference>
<dbReference type="PANTHER" id="PTHR31378">
    <property type="entry name" value="EGF-LIKE DOMAIN-CONTAINING PROTEIN-RELATED-RELATED"/>
    <property type="match status" value="1"/>
</dbReference>
<dbReference type="EMBL" id="AJWJ01000495">
    <property type="protein sequence ID" value="KAF2070415.1"/>
    <property type="molecule type" value="Genomic_DNA"/>
</dbReference>
<feature type="domain" description="DUF7743" evidence="3">
    <location>
        <begin position="313"/>
        <end position="433"/>
    </location>
</feature>
<dbReference type="Pfam" id="PF22933">
    <property type="entry name" value="ComC_SSD"/>
    <property type="match status" value="1"/>
</dbReference>
<dbReference type="InterPro" id="IPR056645">
    <property type="entry name" value="DUF7743"/>
</dbReference>
<dbReference type="Proteomes" id="UP000695562">
    <property type="component" value="Unassembled WGS sequence"/>
</dbReference>
<proteinExistence type="predicted"/>
<comment type="caution">
    <text evidence="4">The sequence shown here is derived from an EMBL/GenBank/DDBJ whole genome shotgun (WGS) entry which is preliminary data.</text>
</comment>
<feature type="domain" description="DUF7034" evidence="2">
    <location>
        <begin position="685"/>
        <end position="774"/>
    </location>
</feature>
<evidence type="ECO:0000313" key="5">
    <source>
        <dbReference type="Proteomes" id="UP000695562"/>
    </source>
</evidence>
<evidence type="ECO:0000313" key="4">
    <source>
        <dbReference type="EMBL" id="KAF2070415.1"/>
    </source>
</evidence>
<gene>
    <name evidence="4" type="ORF">CYY_008270</name>
</gene>
<name>A0A8J4PNM4_9MYCE</name>
<protein>
    <recommendedName>
        <fullName evidence="6">EGF-like domain-containing protein</fullName>
    </recommendedName>
</protein>
<evidence type="ECO:0000259" key="2">
    <source>
        <dbReference type="Pfam" id="PF23033"/>
    </source>
</evidence>
<dbReference type="PANTHER" id="PTHR31378:SF17">
    <property type="match status" value="1"/>
</dbReference>
<dbReference type="InterPro" id="IPR054484">
    <property type="entry name" value="ComC_SSD"/>
</dbReference>
<sequence length="1079" mass="119551">MDYIDIQMGFSSTLFRVNITRNNGNTVFSNKLFGCIPPPANITTTQIYDSMFAYQFSHSFYTHVTGFYNLSSGATQITSGDYNYYSPVQPLFANIIYNRYYINFKYNPISADMRSDSLFALNLAYNVPSSRFVWNNPFIQATYDQIQIQKQVYNISGQLSINQLSLTITKGIVPPYLGEMIPMDGNETVANMYQYFNGSFEFGFYTYPFINQEANSGYIPLAPPTLGSLSSDFQKIDNIYIGSTGFEVQGYAKIMIYDSVYLDYSYPFGIYKSSSQGIFYKIPYVCGQNQTSVSTQILLPESTVYKKDFGTAIDLVAPTLVNIGITLTPDQRQILRIECTDAMSGVAYISIMKNITTNTPIILGPGHLVSGSKYAAIFEYEWNDNRFDQFNITIVDYSLNKLAIDADTLFYSYNISMPVFMPSIASLDSLKQFYFVSQEVEVTNQQAPNSLILELEQKNVVFLTDKSLILELYLKNDKVLVPAKYNSTNGLFQFDFIIPAKTKAGFLKYNLYYNTIFWFNNEMIYSSLKDTQVNIKSTSFDAMFPLVTGIVLPIPSVTLEADSTAVLTWAITVSDFTAIKSVALTIVADVDPLGYSFKFTATGDKSEVFVASVDLKGNNCKTGFYFIQSIETEDVLGNRGKSVRHANNTMSPLNRFDHLEIDYLHVVCPATPTNSPSLTGVRSLLPTIDSRTLDNKVSIEFTTSGLSSRHIPTFCLTSFQFLQYCFLCNLTSTTTFTRSYQCNSTLPYGFGSDSYMTGSVFGVADNYLNFGSFVNLIKFGQIPNTIDQPLISSTSPFFSSGGSLNISGSGYGIDNKCTVLVTFADQTQQTIAPYFSTSNRIYLNGVHPTNSDITIQVIHSMSTKKSNSFLVKTTGDGTTPPTNPPVTPTPSPLVCSSDCGAPQGNGKCVNGACVCNPPHSGIDCKAKTDNTTVIAPNPVKPSVNLTIPGTNSGQTPEFTSFVSVVAIREIDNTDTLINNYIFNSDRWILVKEGSSSNDQVTTVQYKYLIDNSLDTTIVSTVQVFEKATNITFGNQQLFMNPSTIKFTFNITSYPFSKSTNSLQLVMNAALESTEKVACS</sequence>
<keyword evidence="5" id="KW-1185">Reference proteome</keyword>
<organism evidence="4 5">
    <name type="scientific">Polysphondylium violaceum</name>
    <dbReference type="NCBI Taxonomy" id="133409"/>
    <lineage>
        <taxon>Eukaryota</taxon>
        <taxon>Amoebozoa</taxon>
        <taxon>Evosea</taxon>
        <taxon>Eumycetozoa</taxon>
        <taxon>Dictyostelia</taxon>
        <taxon>Dictyosteliales</taxon>
        <taxon>Dictyosteliaceae</taxon>
        <taxon>Polysphondylium</taxon>
    </lineage>
</organism>
<feature type="domain" description="ComC supersandwich" evidence="1">
    <location>
        <begin position="962"/>
        <end position="1072"/>
    </location>
</feature>
<reference evidence="4" key="1">
    <citation type="submission" date="2020-01" db="EMBL/GenBank/DDBJ databases">
        <title>Development of genomics and gene disruption for Polysphondylium violaceum indicates a role for the polyketide synthase stlB in stalk morphogenesis.</title>
        <authorList>
            <person name="Narita B."/>
            <person name="Kawabe Y."/>
            <person name="Kin K."/>
            <person name="Saito T."/>
            <person name="Gibbs R."/>
            <person name="Kuspa A."/>
            <person name="Muzny D."/>
            <person name="Queller D."/>
            <person name="Richards S."/>
            <person name="Strassman J."/>
            <person name="Sucgang R."/>
            <person name="Worley K."/>
            <person name="Schaap P."/>
        </authorList>
    </citation>
    <scope>NUCLEOTIDE SEQUENCE</scope>
    <source>
        <strain evidence="4">QSvi11</strain>
    </source>
</reference>